<dbReference type="PANTHER" id="PTHR42760">
    <property type="entry name" value="SHORT-CHAIN DEHYDROGENASES/REDUCTASES FAMILY MEMBER"/>
    <property type="match status" value="1"/>
</dbReference>
<dbReference type="InterPro" id="IPR036291">
    <property type="entry name" value="NAD(P)-bd_dom_sf"/>
</dbReference>
<dbReference type="EMBL" id="JAAKZG010000004">
    <property type="protein sequence ID" value="NGN41696.1"/>
    <property type="molecule type" value="Genomic_DNA"/>
</dbReference>
<keyword evidence="4" id="KW-1185">Reference proteome</keyword>
<sequence length="261" mass="27276">MLELFSLKGKVAVITGASRGLGKPMAKGLAAAGAHVVLIARDRQKLESVAAEIADEGRQATVLPLDLANEDEIRTGIRKVAGDLGHIDICVNNAGIINWQPVLESDLGDLEQIMDTNVRATFIMAQECAAVMKAGGRGGRIVNTGSVLSTIGRAKLHGYCTSKAAIVGLTRSLAAELGRDNITANVIAPGYFVTDINASVTSRAGYVEAVSGVTPMERWGRPEELVGTLVYLASDASSFVTGQVIHVDGGLSATFTFQLAA</sequence>
<evidence type="ECO:0000256" key="2">
    <source>
        <dbReference type="ARBA" id="ARBA00023002"/>
    </source>
</evidence>
<dbReference type="Pfam" id="PF13561">
    <property type="entry name" value="adh_short_C2"/>
    <property type="match status" value="1"/>
</dbReference>
<name>A0A7C9R7G9_9HYPH</name>
<dbReference type="AlphaFoldDB" id="A0A7C9R7G9"/>
<dbReference type="InterPro" id="IPR020904">
    <property type="entry name" value="Sc_DH/Rdtase_CS"/>
</dbReference>
<dbReference type="RefSeq" id="WP_165117360.1">
    <property type="nucleotide sequence ID" value="NZ_JAAKZG010000004.1"/>
</dbReference>
<accession>A0A7C9R7G9</accession>
<protein>
    <submittedName>
        <fullName evidence="3">SDR family oxidoreductase</fullName>
    </submittedName>
</protein>
<reference evidence="3 4" key="1">
    <citation type="submission" date="2020-02" db="EMBL/GenBank/DDBJ databases">
        <title>Genome sequence of the type strain CGMCC 1.15528 of Mesorhizobium zhangyense.</title>
        <authorList>
            <person name="Gao J."/>
            <person name="Sun J."/>
        </authorList>
    </citation>
    <scope>NUCLEOTIDE SEQUENCE [LARGE SCALE GENOMIC DNA]</scope>
    <source>
        <strain evidence="3 4">CGMCC 1.15528</strain>
    </source>
</reference>
<dbReference type="PRINTS" id="PR00081">
    <property type="entry name" value="GDHRDH"/>
</dbReference>
<dbReference type="Proteomes" id="UP000481252">
    <property type="component" value="Unassembled WGS sequence"/>
</dbReference>
<dbReference type="SUPFAM" id="SSF51735">
    <property type="entry name" value="NAD(P)-binding Rossmann-fold domains"/>
    <property type="match status" value="1"/>
</dbReference>
<proteinExistence type="inferred from homology"/>
<comment type="caution">
    <text evidence="3">The sequence shown here is derived from an EMBL/GenBank/DDBJ whole genome shotgun (WGS) entry which is preliminary data.</text>
</comment>
<comment type="similarity">
    <text evidence="1">Belongs to the short-chain dehydrogenases/reductases (SDR) family.</text>
</comment>
<dbReference type="PROSITE" id="PS00061">
    <property type="entry name" value="ADH_SHORT"/>
    <property type="match status" value="1"/>
</dbReference>
<dbReference type="PANTHER" id="PTHR42760:SF133">
    <property type="entry name" value="3-OXOACYL-[ACYL-CARRIER-PROTEIN] REDUCTASE"/>
    <property type="match status" value="1"/>
</dbReference>
<evidence type="ECO:0000256" key="1">
    <source>
        <dbReference type="ARBA" id="ARBA00006484"/>
    </source>
</evidence>
<gene>
    <name evidence="3" type="ORF">G6N74_11505</name>
</gene>
<keyword evidence="2" id="KW-0560">Oxidoreductase</keyword>
<evidence type="ECO:0000313" key="3">
    <source>
        <dbReference type="EMBL" id="NGN41696.1"/>
    </source>
</evidence>
<dbReference type="GO" id="GO:0016616">
    <property type="term" value="F:oxidoreductase activity, acting on the CH-OH group of donors, NAD or NADP as acceptor"/>
    <property type="evidence" value="ECO:0007669"/>
    <property type="project" value="TreeGrafter"/>
</dbReference>
<dbReference type="PRINTS" id="PR00080">
    <property type="entry name" value="SDRFAMILY"/>
</dbReference>
<evidence type="ECO:0000313" key="4">
    <source>
        <dbReference type="Proteomes" id="UP000481252"/>
    </source>
</evidence>
<organism evidence="3 4">
    <name type="scientific">Mesorhizobium zhangyense</name>
    <dbReference type="NCBI Taxonomy" id="1776730"/>
    <lineage>
        <taxon>Bacteria</taxon>
        <taxon>Pseudomonadati</taxon>
        <taxon>Pseudomonadota</taxon>
        <taxon>Alphaproteobacteria</taxon>
        <taxon>Hyphomicrobiales</taxon>
        <taxon>Phyllobacteriaceae</taxon>
        <taxon>Mesorhizobium</taxon>
    </lineage>
</organism>
<dbReference type="FunFam" id="3.40.50.720:FF:000084">
    <property type="entry name" value="Short-chain dehydrogenase reductase"/>
    <property type="match status" value="1"/>
</dbReference>
<dbReference type="InterPro" id="IPR002347">
    <property type="entry name" value="SDR_fam"/>
</dbReference>
<dbReference type="Gene3D" id="3.40.50.720">
    <property type="entry name" value="NAD(P)-binding Rossmann-like Domain"/>
    <property type="match status" value="1"/>
</dbReference>